<organism evidence="4 5">
    <name type="scientific">Roseivivax halotolerans</name>
    <dbReference type="NCBI Taxonomy" id="93684"/>
    <lineage>
        <taxon>Bacteria</taxon>
        <taxon>Pseudomonadati</taxon>
        <taxon>Pseudomonadota</taxon>
        <taxon>Alphaproteobacteria</taxon>
        <taxon>Rhodobacterales</taxon>
        <taxon>Roseobacteraceae</taxon>
        <taxon>Roseivivax</taxon>
    </lineage>
</organism>
<gene>
    <name evidence="4" type="ORF">SAMN05421853_1195</name>
</gene>
<evidence type="ECO:0000256" key="3">
    <source>
        <dbReference type="PIRSR" id="PIRSR603782-2"/>
    </source>
</evidence>
<dbReference type="STRING" id="93684.SAMN05421853_1195"/>
<evidence type="ECO:0000256" key="1">
    <source>
        <dbReference type="ARBA" id="ARBA00010996"/>
    </source>
</evidence>
<evidence type="ECO:0000313" key="5">
    <source>
        <dbReference type="Proteomes" id="UP000243106"/>
    </source>
</evidence>
<feature type="disulfide bond" description="Redox-active" evidence="3">
    <location>
        <begin position="75"/>
        <end position="79"/>
    </location>
</feature>
<feature type="binding site" evidence="2">
    <location>
        <position position="163"/>
    </location>
    <ligand>
        <name>Cu cation</name>
        <dbReference type="ChEBI" id="CHEBI:23378"/>
    </ligand>
</feature>
<name>A0A1I6AFU4_9RHOB</name>
<proteinExistence type="inferred from homology"/>
<dbReference type="RefSeq" id="WP_093015568.1">
    <property type="nucleotide sequence ID" value="NZ_FOXV01000019.1"/>
</dbReference>
<dbReference type="PANTHER" id="PTHR12151:SF25">
    <property type="entry name" value="LINALOOL DEHYDRATASE_ISOMERASE DOMAIN-CONTAINING PROTEIN"/>
    <property type="match status" value="1"/>
</dbReference>
<dbReference type="EMBL" id="FOXV01000019">
    <property type="protein sequence ID" value="SFQ67594.1"/>
    <property type="molecule type" value="Genomic_DNA"/>
</dbReference>
<dbReference type="SUPFAM" id="SSF52833">
    <property type="entry name" value="Thioredoxin-like"/>
    <property type="match status" value="1"/>
</dbReference>
<dbReference type="InterPro" id="IPR036249">
    <property type="entry name" value="Thioredoxin-like_sf"/>
</dbReference>
<evidence type="ECO:0000313" key="4">
    <source>
        <dbReference type="EMBL" id="SFQ67594.1"/>
    </source>
</evidence>
<evidence type="ECO:0000256" key="2">
    <source>
        <dbReference type="PIRSR" id="PIRSR603782-1"/>
    </source>
</evidence>
<keyword evidence="2" id="KW-0186">Copper</keyword>
<protein>
    <submittedName>
        <fullName evidence="4">Protein SCO1/2</fullName>
    </submittedName>
</protein>
<dbReference type="InterPro" id="IPR003782">
    <property type="entry name" value="SCO1/SenC"/>
</dbReference>
<reference evidence="5" key="1">
    <citation type="submission" date="2016-10" db="EMBL/GenBank/DDBJ databases">
        <authorList>
            <person name="Varghese N."/>
            <person name="Submissions S."/>
        </authorList>
    </citation>
    <scope>NUCLEOTIDE SEQUENCE [LARGE SCALE GENOMIC DNA]</scope>
    <source>
        <strain evidence="5">JCM 10271</strain>
    </source>
</reference>
<dbReference type="Gene3D" id="3.40.30.10">
    <property type="entry name" value="Glutaredoxin"/>
    <property type="match status" value="1"/>
</dbReference>
<dbReference type="Proteomes" id="UP000243106">
    <property type="component" value="Unassembled WGS sequence"/>
</dbReference>
<feature type="binding site" evidence="2">
    <location>
        <position position="79"/>
    </location>
    <ligand>
        <name>Cu cation</name>
        <dbReference type="ChEBI" id="CHEBI:23378"/>
    </ligand>
</feature>
<comment type="similarity">
    <text evidence="1">Belongs to the SCO1/2 family.</text>
</comment>
<dbReference type="Pfam" id="PF02630">
    <property type="entry name" value="SCO1-SenC"/>
    <property type="match status" value="1"/>
</dbReference>
<dbReference type="CDD" id="cd02968">
    <property type="entry name" value="SCO"/>
    <property type="match status" value="1"/>
</dbReference>
<dbReference type="PANTHER" id="PTHR12151">
    <property type="entry name" value="ELECTRON TRANSPORT PROTIN SCO1/SENC FAMILY MEMBER"/>
    <property type="match status" value="1"/>
</dbReference>
<keyword evidence="2" id="KW-0479">Metal-binding</keyword>
<dbReference type="AlphaFoldDB" id="A0A1I6AFU4"/>
<sequence length="199" mass="21590">MSPLRKIALAAWGGLALLALSAGSWFYMLEPRLNQSVADTLGHGDYALVTSDGGTFTEETLDGAPSAVFFGFAHCPEVCPTTLGDIGIWQDMLAEDGLGPIRAFFVTVDPERDTPEMLGDYVSWTKGVTGVSGSREEIDKAIRAFRVYAQRVPLKDGGYTMDHSAMVLLFDEDGSFFQPISYQEDPERAVGKIRSLLAG</sequence>
<keyword evidence="5" id="KW-1185">Reference proteome</keyword>
<feature type="binding site" evidence="2">
    <location>
        <position position="75"/>
    </location>
    <ligand>
        <name>Cu cation</name>
        <dbReference type="ChEBI" id="CHEBI:23378"/>
    </ligand>
</feature>
<dbReference type="GO" id="GO:0046872">
    <property type="term" value="F:metal ion binding"/>
    <property type="evidence" value="ECO:0007669"/>
    <property type="project" value="UniProtKB-KW"/>
</dbReference>
<keyword evidence="3" id="KW-1015">Disulfide bond</keyword>
<accession>A0A1I6AFU4</accession>